<gene>
    <name evidence="1" type="ORF">MNBD_GAMMA08-768</name>
</gene>
<proteinExistence type="predicted"/>
<accession>A0A3B0X7V6</accession>
<organism evidence="1">
    <name type="scientific">hydrothermal vent metagenome</name>
    <dbReference type="NCBI Taxonomy" id="652676"/>
    <lineage>
        <taxon>unclassified sequences</taxon>
        <taxon>metagenomes</taxon>
        <taxon>ecological metagenomes</taxon>
    </lineage>
</organism>
<dbReference type="EMBL" id="UOFH01000048">
    <property type="protein sequence ID" value="VAW59017.1"/>
    <property type="molecule type" value="Genomic_DNA"/>
</dbReference>
<reference evidence="1" key="1">
    <citation type="submission" date="2018-06" db="EMBL/GenBank/DDBJ databases">
        <authorList>
            <person name="Zhirakovskaya E."/>
        </authorList>
    </citation>
    <scope>NUCLEOTIDE SEQUENCE</scope>
</reference>
<sequence length="100" mass="10637">MNHAKIFAGVALAFALMLGSAHASSSEAEYKSALTEAKTALNNAKKVQFLWRDSGKILKKADKAAKSGDFAKATKLANKAKRQGELALLQSKEQANAGPY</sequence>
<name>A0A3B0X7V6_9ZZZZ</name>
<protein>
    <recommendedName>
        <fullName evidence="2">SoxXA-binding protein</fullName>
    </recommendedName>
</protein>
<dbReference type="AlphaFoldDB" id="A0A3B0X7V6"/>
<evidence type="ECO:0000313" key="1">
    <source>
        <dbReference type="EMBL" id="VAW59017.1"/>
    </source>
</evidence>
<evidence type="ECO:0008006" key="2">
    <source>
        <dbReference type="Google" id="ProtNLM"/>
    </source>
</evidence>